<evidence type="ECO:0000313" key="9">
    <source>
        <dbReference type="Proteomes" id="UP001597493"/>
    </source>
</evidence>
<evidence type="ECO:0000259" key="6">
    <source>
        <dbReference type="Pfam" id="PF04542"/>
    </source>
</evidence>
<comment type="similarity">
    <text evidence="1">Belongs to the sigma-70 factor family. ECF subfamily.</text>
</comment>
<dbReference type="PANTHER" id="PTHR43133">
    <property type="entry name" value="RNA POLYMERASE ECF-TYPE SIGMA FACTO"/>
    <property type="match status" value="1"/>
</dbReference>
<comment type="caution">
    <text evidence="8">The sequence shown here is derived from an EMBL/GenBank/DDBJ whole genome shotgun (WGS) entry which is preliminary data.</text>
</comment>
<reference evidence="9" key="1">
    <citation type="journal article" date="2019" name="Int. J. Syst. Evol. Microbiol.">
        <title>The Global Catalogue of Microorganisms (GCM) 10K type strain sequencing project: providing services to taxonomists for standard genome sequencing and annotation.</title>
        <authorList>
            <consortium name="The Broad Institute Genomics Platform"/>
            <consortium name="The Broad Institute Genome Sequencing Center for Infectious Disease"/>
            <person name="Wu L."/>
            <person name="Ma J."/>
        </authorList>
    </citation>
    <scope>NUCLEOTIDE SEQUENCE [LARGE SCALE GENOMIC DNA]</scope>
    <source>
        <strain evidence="9">TISTR 1827</strain>
    </source>
</reference>
<dbReference type="CDD" id="cd06587">
    <property type="entry name" value="VOC"/>
    <property type="match status" value="1"/>
</dbReference>
<dbReference type="Gene3D" id="1.10.1740.10">
    <property type="match status" value="1"/>
</dbReference>
<feature type="domain" description="RNA polymerase sigma factor 70 region 4 type 2" evidence="7">
    <location>
        <begin position="98"/>
        <end position="150"/>
    </location>
</feature>
<dbReference type="InterPro" id="IPR013324">
    <property type="entry name" value="RNA_pol_sigma_r3/r4-like"/>
</dbReference>
<dbReference type="InterPro" id="IPR039425">
    <property type="entry name" value="RNA_pol_sigma-70-like"/>
</dbReference>
<dbReference type="NCBIfam" id="TIGR02937">
    <property type="entry name" value="sigma70-ECF"/>
    <property type="match status" value="1"/>
</dbReference>
<evidence type="ECO:0000259" key="7">
    <source>
        <dbReference type="Pfam" id="PF08281"/>
    </source>
</evidence>
<dbReference type="InterPro" id="IPR036388">
    <property type="entry name" value="WH-like_DNA-bd_sf"/>
</dbReference>
<evidence type="ECO:0000256" key="1">
    <source>
        <dbReference type="ARBA" id="ARBA00010641"/>
    </source>
</evidence>
<keyword evidence="4" id="KW-0238">DNA-binding</keyword>
<accession>A0ABW5R5D2</accession>
<protein>
    <submittedName>
        <fullName evidence="8">Sigma-70 family RNA polymerase sigma factor</fullName>
    </submittedName>
</protein>
<dbReference type="Gene3D" id="3.10.180.10">
    <property type="entry name" value="2,3-Dihydroxybiphenyl 1,2-Dioxygenase, domain 1"/>
    <property type="match status" value="1"/>
</dbReference>
<dbReference type="Pfam" id="PF08281">
    <property type="entry name" value="Sigma70_r4_2"/>
    <property type="match status" value="1"/>
</dbReference>
<evidence type="ECO:0000256" key="2">
    <source>
        <dbReference type="ARBA" id="ARBA00023015"/>
    </source>
</evidence>
<feature type="domain" description="RNA polymerase sigma-70 region 2" evidence="6">
    <location>
        <begin position="7"/>
        <end position="72"/>
    </location>
</feature>
<dbReference type="InterPro" id="IPR013325">
    <property type="entry name" value="RNA_pol_sigma_r2"/>
</dbReference>
<dbReference type="InterPro" id="IPR014284">
    <property type="entry name" value="RNA_pol_sigma-70_dom"/>
</dbReference>
<organism evidence="8 9">
    <name type="scientific">Paenibacillus thailandensis</name>
    <dbReference type="NCBI Taxonomy" id="393250"/>
    <lineage>
        <taxon>Bacteria</taxon>
        <taxon>Bacillati</taxon>
        <taxon>Bacillota</taxon>
        <taxon>Bacilli</taxon>
        <taxon>Bacillales</taxon>
        <taxon>Paenibacillaceae</taxon>
        <taxon>Paenibacillus</taxon>
    </lineage>
</organism>
<evidence type="ECO:0000256" key="4">
    <source>
        <dbReference type="ARBA" id="ARBA00023125"/>
    </source>
</evidence>
<evidence type="ECO:0000256" key="5">
    <source>
        <dbReference type="ARBA" id="ARBA00023163"/>
    </source>
</evidence>
<dbReference type="Pfam" id="PF04542">
    <property type="entry name" value="Sigma70_r2"/>
    <property type="match status" value="1"/>
</dbReference>
<dbReference type="SUPFAM" id="SSF88659">
    <property type="entry name" value="Sigma3 and sigma4 domains of RNA polymerase sigma factors"/>
    <property type="match status" value="1"/>
</dbReference>
<gene>
    <name evidence="8" type="ORF">ACFSW5_25730</name>
</gene>
<dbReference type="PANTHER" id="PTHR43133:SF8">
    <property type="entry name" value="RNA POLYMERASE SIGMA FACTOR HI_1459-RELATED"/>
    <property type="match status" value="1"/>
</dbReference>
<evidence type="ECO:0000256" key="3">
    <source>
        <dbReference type="ARBA" id="ARBA00023082"/>
    </source>
</evidence>
<evidence type="ECO:0000313" key="8">
    <source>
        <dbReference type="EMBL" id="MFD2663646.1"/>
    </source>
</evidence>
<keyword evidence="5" id="KW-0804">Transcription</keyword>
<keyword evidence="3" id="KW-0731">Sigma factor</keyword>
<keyword evidence="2" id="KW-0805">Transcription regulation</keyword>
<dbReference type="InterPro" id="IPR013249">
    <property type="entry name" value="RNA_pol_sigma70_r4_t2"/>
</dbReference>
<dbReference type="Gene3D" id="1.10.10.10">
    <property type="entry name" value="Winged helix-like DNA-binding domain superfamily/Winged helix DNA-binding domain"/>
    <property type="match status" value="1"/>
</dbReference>
<proteinExistence type="inferred from homology"/>
<dbReference type="RefSeq" id="WP_379280092.1">
    <property type="nucleotide sequence ID" value="NZ_JBHUGT010000022.1"/>
</dbReference>
<name>A0ABW5R5D2_9BACL</name>
<dbReference type="SUPFAM" id="SSF54593">
    <property type="entry name" value="Glyoxalase/Bleomycin resistance protein/Dihydroxybiphenyl dioxygenase"/>
    <property type="match status" value="1"/>
</dbReference>
<dbReference type="SUPFAM" id="SSF88946">
    <property type="entry name" value="Sigma2 domain of RNA polymerase sigma factors"/>
    <property type="match status" value="1"/>
</dbReference>
<dbReference type="InterPro" id="IPR029068">
    <property type="entry name" value="Glyas_Bleomycin-R_OHBP_Dase"/>
</dbReference>
<dbReference type="EMBL" id="JBHUMY010000043">
    <property type="protein sequence ID" value="MFD2663646.1"/>
    <property type="molecule type" value="Genomic_DNA"/>
</dbReference>
<dbReference type="InterPro" id="IPR007627">
    <property type="entry name" value="RNA_pol_sigma70_r2"/>
</dbReference>
<keyword evidence="9" id="KW-1185">Reference proteome</keyword>
<dbReference type="Proteomes" id="UP001597493">
    <property type="component" value="Unassembled WGS sequence"/>
</dbReference>
<sequence length="237" mass="26732">MGLEKLESYLPGLKLYCHSLAGNDWDAEDLMQDVLIKALHAIRRFPERPVSRSFLYRIAKNAWIDRCRAERKRCGDTAFDEDYHPSARFTVNEWLARELLEQLAESLNPRQMVLVILIDAFAFSAAEAAELLGMTEGAVKEGLKRARRRLHSLVSGSGRDNARERRSKGHSGADLTADLFETFVAGFRSGDAAMICRAYLSLAAQGVTIEKVSREPGRYSFTLRDPDGHLLELFQKI</sequence>